<feature type="region of interest" description="Disordered" evidence="1">
    <location>
        <begin position="140"/>
        <end position="164"/>
    </location>
</feature>
<gene>
    <name evidence="2" type="ORF">BDK51DRAFT_48918</name>
</gene>
<name>A0A4P9W6J1_9FUNG</name>
<dbReference type="AlphaFoldDB" id="A0A4P9W6J1"/>
<evidence type="ECO:0000256" key="1">
    <source>
        <dbReference type="SAM" id="MobiDB-lite"/>
    </source>
</evidence>
<keyword evidence="3" id="KW-1185">Reference proteome</keyword>
<proteinExistence type="predicted"/>
<sequence length="245" mass="26646">MALCGGTLKVLIGKGAHVLEATGNALRMLGNSRESKARAWGSRPVRFRARGAIRAACREEDVSGAESENGHYYISKVASVYRTPYETSSTVDPPSSRSASIATVHVSRAVFGFDVNHEGAEVGGSTVPRLFRHQQALLAASTKSGVTSRARNDQTRRPPDRHRRKCRGESLELLRAELRSKVGEVCAEADPSPEALRDSFLSIATVGSHTKWSGLSRDKNSVAGGEKRSIQTRRIEYIPFSTLIL</sequence>
<reference evidence="3" key="1">
    <citation type="journal article" date="2018" name="Nat. Microbiol.">
        <title>Leveraging single-cell genomics to expand the fungal tree of life.</title>
        <authorList>
            <person name="Ahrendt S.R."/>
            <person name="Quandt C.A."/>
            <person name="Ciobanu D."/>
            <person name="Clum A."/>
            <person name="Salamov A."/>
            <person name="Andreopoulos B."/>
            <person name="Cheng J.F."/>
            <person name="Woyke T."/>
            <person name="Pelin A."/>
            <person name="Henrissat B."/>
            <person name="Reynolds N.K."/>
            <person name="Benny G.L."/>
            <person name="Smith M.E."/>
            <person name="James T.Y."/>
            <person name="Grigoriev I.V."/>
        </authorList>
    </citation>
    <scope>NUCLEOTIDE SEQUENCE [LARGE SCALE GENOMIC DNA]</scope>
</reference>
<dbReference type="EMBL" id="KZ996956">
    <property type="protein sequence ID" value="RKO88079.1"/>
    <property type="molecule type" value="Genomic_DNA"/>
</dbReference>
<accession>A0A4P9W6J1</accession>
<protein>
    <submittedName>
        <fullName evidence="2">Uncharacterized protein</fullName>
    </submittedName>
</protein>
<evidence type="ECO:0000313" key="2">
    <source>
        <dbReference type="EMBL" id="RKO88079.1"/>
    </source>
</evidence>
<evidence type="ECO:0000313" key="3">
    <source>
        <dbReference type="Proteomes" id="UP000269721"/>
    </source>
</evidence>
<dbReference type="Proteomes" id="UP000269721">
    <property type="component" value="Unassembled WGS sequence"/>
</dbReference>
<organism evidence="2 3">
    <name type="scientific">Blyttiomyces helicus</name>
    <dbReference type="NCBI Taxonomy" id="388810"/>
    <lineage>
        <taxon>Eukaryota</taxon>
        <taxon>Fungi</taxon>
        <taxon>Fungi incertae sedis</taxon>
        <taxon>Chytridiomycota</taxon>
        <taxon>Chytridiomycota incertae sedis</taxon>
        <taxon>Chytridiomycetes</taxon>
        <taxon>Chytridiomycetes incertae sedis</taxon>
        <taxon>Blyttiomyces</taxon>
    </lineage>
</organism>